<keyword evidence="2" id="KW-0186">Copper</keyword>
<evidence type="ECO:0000259" key="3">
    <source>
        <dbReference type="Pfam" id="PF04234"/>
    </source>
</evidence>
<dbReference type="SUPFAM" id="SSF81296">
    <property type="entry name" value="E set domains"/>
    <property type="match status" value="1"/>
</dbReference>
<sequence>MVRSLFAVAVAVTALVSLDSDGQADDLRHLRLERAEPAVDTVVTTAPEELRLFYSEEPHLATTTVRMMAEDETAIELAAPAADAENKQLIRVGVEGDMAPGLYTVAWRTTSADGHVVRGDYRFTVREASGADGSR</sequence>
<dbReference type="Proteomes" id="UP001484239">
    <property type="component" value="Unassembled WGS sequence"/>
</dbReference>
<dbReference type="Gene3D" id="2.60.40.1220">
    <property type="match status" value="1"/>
</dbReference>
<dbReference type="EMBL" id="JBBHLI010000003">
    <property type="protein sequence ID" value="MEK9500835.1"/>
    <property type="molecule type" value="Genomic_DNA"/>
</dbReference>
<dbReference type="InterPro" id="IPR014755">
    <property type="entry name" value="Cu-Rt/internalin_Ig-like"/>
</dbReference>
<reference evidence="4 5" key="1">
    <citation type="submission" date="2024-02" db="EMBL/GenBank/DDBJ databases">
        <title>A novel Gemmatimonadota bacterium.</title>
        <authorList>
            <person name="Du Z.-J."/>
            <person name="Ye Y.-Q."/>
        </authorList>
    </citation>
    <scope>NUCLEOTIDE SEQUENCE [LARGE SCALE GENOMIC DNA]</scope>
    <source>
        <strain evidence="4 5">DH-20</strain>
    </source>
</reference>
<protein>
    <submittedName>
        <fullName evidence="4">Copper resistance CopC family protein</fullName>
    </submittedName>
</protein>
<evidence type="ECO:0000256" key="1">
    <source>
        <dbReference type="ARBA" id="ARBA00022729"/>
    </source>
</evidence>
<dbReference type="InterPro" id="IPR007348">
    <property type="entry name" value="CopC_dom"/>
</dbReference>
<dbReference type="RefSeq" id="WP_405279536.1">
    <property type="nucleotide sequence ID" value="NZ_CP144380.1"/>
</dbReference>
<keyword evidence="1" id="KW-0732">Signal</keyword>
<comment type="caution">
    <text evidence="4">The sequence shown here is derived from an EMBL/GenBank/DDBJ whole genome shotgun (WGS) entry which is preliminary data.</text>
</comment>
<name>A0ABU9E7Y0_9BACT</name>
<keyword evidence="5" id="KW-1185">Reference proteome</keyword>
<organism evidence="4 5">
    <name type="scientific">Gaopeijia maritima</name>
    <dbReference type="NCBI Taxonomy" id="3119007"/>
    <lineage>
        <taxon>Bacteria</taxon>
        <taxon>Pseudomonadati</taxon>
        <taxon>Gemmatimonadota</taxon>
        <taxon>Longimicrobiia</taxon>
        <taxon>Gaopeijiales</taxon>
        <taxon>Gaopeijiaceae</taxon>
        <taxon>Gaopeijia</taxon>
    </lineage>
</organism>
<accession>A0ABU9E7Y0</accession>
<evidence type="ECO:0000313" key="4">
    <source>
        <dbReference type="EMBL" id="MEK9500835.1"/>
    </source>
</evidence>
<feature type="domain" description="CopC" evidence="3">
    <location>
        <begin position="29"/>
        <end position="125"/>
    </location>
</feature>
<dbReference type="InterPro" id="IPR014756">
    <property type="entry name" value="Ig_E-set"/>
</dbReference>
<evidence type="ECO:0000256" key="2">
    <source>
        <dbReference type="ARBA" id="ARBA00023008"/>
    </source>
</evidence>
<dbReference type="Pfam" id="PF04234">
    <property type="entry name" value="CopC"/>
    <property type="match status" value="1"/>
</dbReference>
<gene>
    <name evidence="4" type="ORF">WI372_07590</name>
</gene>
<evidence type="ECO:0000313" key="5">
    <source>
        <dbReference type="Proteomes" id="UP001484239"/>
    </source>
</evidence>
<proteinExistence type="predicted"/>